<dbReference type="EMBL" id="CP000866">
    <property type="protein sequence ID" value="ABX12146.1"/>
    <property type="molecule type" value="Genomic_DNA"/>
</dbReference>
<accession>A9A318</accession>
<name>A9A318_NITMS</name>
<dbReference type="eggNOG" id="arCOG01805">
    <property type="taxonomic scope" value="Archaea"/>
</dbReference>
<dbReference type="Pfam" id="PF12974">
    <property type="entry name" value="Phosphonate-bd"/>
    <property type="match status" value="1"/>
</dbReference>
<dbReference type="PANTHER" id="PTHR35841">
    <property type="entry name" value="PHOSPHONATES-BINDING PERIPLASMIC PROTEIN"/>
    <property type="match status" value="1"/>
</dbReference>
<dbReference type="STRING" id="436308.Nmar_0250"/>
<keyword evidence="2" id="KW-1185">Reference proteome</keyword>
<sequence>MKIPIILAVIVVGIISVAAVFSLESGEMTNSDEITVQDDTILQDLPLEFDETITIGTIHRDSVKMTKRYQPLADYVAEKLSDENTTYKGVVRIIGTEEGMINSVINKEMDIFFDSPLIGMKVAEQADMNPLLLSWKEGYREYHSVFIVPIESEITFDDLNGKTIVFEDTESTSGYLLPLTHLQNAGYVADASSENITPVFSLDDENTPIWLLEGRGDVGATSNLDFEDIPTNIKEKVKVIEKTGSIPRQMVFVGNHIEDQENLKTILLEMNETPEALEILGKISRTSQFSEIDLEKDLEQVRKILESLR</sequence>
<organism evidence="1 2">
    <name type="scientific">Nitrosopumilus maritimus (strain SCM1)</name>
    <dbReference type="NCBI Taxonomy" id="436308"/>
    <lineage>
        <taxon>Archaea</taxon>
        <taxon>Nitrososphaerota</taxon>
        <taxon>Nitrososphaeria</taxon>
        <taxon>Nitrosopumilales</taxon>
        <taxon>Nitrosopumilaceae</taxon>
        <taxon>Nitrosopumilus</taxon>
    </lineage>
</organism>
<dbReference type="SUPFAM" id="SSF53850">
    <property type="entry name" value="Periplasmic binding protein-like II"/>
    <property type="match status" value="1"/>
</dbReference>
<proteinExistence type="predicted"/>
<dbReference type="PhylomeDB" id="A9A318"/>
<evidence type="ECO:0000313" key="2">
    <source>
        <dbReference type="Proteomes" id="UP000000792"/>
    </source>
</evidence>
<dbReference type="KEGG" id="nmr:Nmar_0250"/>
<reference evidence="1 2" key="1">
    <citation type="journal article" date="2010" name="Proc. Natl. Acad. Sci. U.S.A.">
        <title>Nitrosopumilus maritimus genome reveals unique mechanisms for nitrification and autotrophy in globally distributed marine crenarchaea.</title>
        <authorList>
            <person name="Walker C.B."/>
            <person name="de la Torre J.R."/>
            <person name="Klotz M.G."/>
            <person name="Urakawa H."/>
            <person name="Pinel N."/>
            <person name="Arp D.J."/>
            <person name="Brochier-Armanet C."/>
            <person name="Chain P.S."/>
            <person name="Chan P.P."/>
            <person name="Gollabgir A."/>
            <person name="Hemp J."/>
            <person name="Hugler M."/>
            <person name="Karr E.A."/>
            <person name="Konneke M."/>
            <person name="Shin M."/>
            <person name="Lawton T.J."/>
            <person name="Lowe T."/>
            <person name="Martens-Habbena W."/>
            <person name="Sayavedra-Soto L.A."/>
            <person name="Lang D."/>
            <person name="Sievert S.M."/>
            <person name="Rosenzweig A.C."/>
            <person name="Manning G."/>
            <person name="Stahl D.A."/>
        </authorList>
    </citation>
    <scope>NUCLEOTIDE SEQUENCE [LARGE SCALE GENOMIC DNA]</scope>
    <source>
        <strain evidence="1 2">SCM1</strain>
    </source>
</reference>
<evidence type="ECO:0000313" key="1">
    <source>
        <dbReference type="EMBL" id="ABX12146.1"/>
    </source>
</evidence>
<dbReference type="OrthoDB" id="378245at2157"/>
<dbReference type="Gene3D" id="3.40.190.10">
    <property type="entry name" value="Periplasmic binding protein-like II"/>
    <property type="match status" value="2"/>
</dbReference>
<dbReference type="PANTHER" id="PTHR35841:SF1">
    <property type="entry name" value="PHOSPHONATES-BINDING PERIPLASMIC PROTEIN"/>
    <property type="match status" value="1"/>
</dbReference>
<dbReference type="AlphaFoldDB" id="A9A318"/>
<gene>
    <name evidence="1" type="ordered locus">Nmar_0250</name>
</gene>
<dbReference type="RefSeq" id="WP_012214633.1">
    <property type="nucleotide sequence ID" value="NC_010085.1"/>
</dbReference>
<dbReference type="Proteomes" id="UP000000792">
    <property type="component" value="Chromosome"/>
</dbReference>
<dbReference type="GeneID" id="5773542"/>
<dbReference type="HOGENOM" id="CLU_075317_0_0_2"/>
<protein>
    <submittedName>
        <fullName evidence="1">ABC-type phosphate/phosphonate transport system periplasmic component-like protein</fullName>
    </submittedName>
</protein>
<dbReference type="EnsemblBacteria" id="ABX12146">
    <property type="protein sequence ID" value="ABX12146"/>
    <property type="gene ID" value="Nmar_0250"/>
</dbReference>
<dbReference type="InParanoid" id="A9A318"/>